<dbReference type="PANTHER" id="PTHR46579:SF1">
    <property type="entry name" value="F5_8 TYPE C DOMAIN-CONTAINING PROTEIN"/>
    <property type="match status" value="1"/>
</dbReference>
<sequence>MFNAISTRNTFPETFDAFKQTFPNKCEMERVYFCLTCQYGYSDTPSAEVVCPVTNCETTKKDFFIVFSLEDQIRETIIKYSQQIKDYEKHIVDFDICDINRGLLAQAVMSREDCKFITLSANEDSAAAYRSTTKKPLYPLFLVVNNLPPHLRFDKNNLIIGALWFNTGKPDMALFHKNFIQQCQRLRNGIQVESEFYKIIVLQNCLDSVGRCEVFCSKQFNGKYGCTICLHPGKVIQNQVRYPYQKSKLRDDQSTRKLMMQVHNSEKGESVFGIKGLSVLTGIPDFDIIKGLPPDYMHMVNLGLTKLLWELLIEGDSDNKSQPYYIGNFKQLIEHRFQAIRLPSSFPRRIRNIVEHAK</sequence>
<protein>
    <submittedName>
        <fullName evidence="1">Uncharacterized protein</fullName>
    </submittedName>
</protein>
<evidence type="ECO:0000313" key="1">
    <source>
        <dbReference type="EnsemblMetazoa" id="AALFPA23_007516.P9995"/>
    </source>
</evidence>
<dbReference type="RefSeq" id="XP_029717469.2">
    <property type="nucleotide sequence ID" value="XM_029861609.2"/>
</dbReference>
<dbReference type="EnsemblMetazoa" id="AALFPA23_007516.R9995">
    <property type="protein sequence ID" value="AALFPA23_007516.P9995"/>
    <property type="gene ID" value="AALFPA23_007516"/>
</dbReference>
<reference evidence="1" key="2">
    <citation type="submission" date="2025-05" db="UniProtKB">
        <authorList>
            <consortium name="EnsemblMetazoa"/>
        </authorList>
    </citation>
    <scope>IDENTIFICATION</scope>
    <source>
        <strain evidence="1">Foshan</strain>
    </source>
</reference>
<dbReference type="Proteomes" id="UP000069940">
    <property type="component" value="Unassembled WGS sequence"/>
</dbReference>
<accession>A0ABM1YB42</accession>
<dbReference type="PANTHER" id="PTHR46579">
    <property type="entry name" value="F5/8 TYPE C DOMAIN-CONTAINING PROTEIN-RELATED"/>
    <property type="match status" value="1"/>
</dbReference>
<keyword evidence="2" id="KW-1185">Reference proteome</keyword>
<name>A0ABM1YB42_AEDAL</name>
<reference evidence="2" key="1">
    <citation type="journal article" date="2015" name="Proc. Natl. Acad. Sci. U.S.A.">
        <title>Genome sequence of the Asian Tiger mosquito, Aedes albopictus, reveals insights into its biology, genetics, and evolution.</title>
        <authorList>
            <person name="Chen X.G."/>
            <person name="Jiang X."/>
            <person name="Gu J."/>
            <person name="Xu M."/>
            <person name="Wu Y."/>
            <person name="Deng Y."/>
            <person name="Zhang C."/>
            <person name="Bonizzoni M."/>
            <person name="Dermauw W."/>
            <person name="Vontas J."/>
            <person name="Armbruster P."/>
            <person name="Huang X."/>
            <person name="Yang Y."/>
            <person name="Zhang H."/>
            <person name="He W."/>
            <person name="Peng H."/>
            <person name="Liu Y."/>
            <person name="Wu K."/>
            <person name="Chen J."/>
            <person name="Lirakis M."/>
            <person name="Topalis P."/>
            <person name="Van Leeuwen T."/>
            <person name="Hall A.B."/>
            <person name="Jiang X."/>
            <person name="Thorpe C."/>
            <person name="Mueller R.L."/>
            <person name="Sun C."/>
            <person name="Waterhouse R.M."/>
            <person name="Yan G."/>
            <person name="Tu Z.J."/>
            <person name="Fang X."/>
            <person name="James A.A."/>
        </authorList>
    </citation>
    <scope>NUCLEOTIDE SEQUENCE [LARGE SCALE GENOMIC DNA]</scope>
    <source>
        <strain evidence="2">Foshan</strain>
    </source>
</reference>
<organism evidence="1 2">
    <name type="scientific">Aedes albopictus</name>
    <name type="common">Asian tiger mosquito</name>
    <name type="synonym">Stegomyia albopicta</name>
    <dbReference type="NCBI Taxonomy" id="7160"/>
    <lineage>
        <taxon>Eukaryota</taxon>
        <taxon>Metazoa</taxon>
        <taxon>Ecdysozoa</taxon>
        <taxon>Arthropoda</taxon>
        <taxon>Hexapoda</taxon>
        <taxon>Insecta</taxon>
        <taxon>Pterygota</taxon>
        <taxon>Neoptera</taxon>
        <taxon>Endopterygota</taxon>
        <taxon>Diptera</taxon>
        <taxon>Nematocera</taxon>
        <taxon>Culicoidea</taxon>
        <taxon>Culicidae</taxon>
        <taxon>Culicinae</taxon>
        <taxon>Aedini</taxon>
        <taxon>Aedes</taxon>
        <taxon>Stegomyia</taxon>
    </lineage>
</organism>
<proteinExistence type="predicted"/>
<evidence type="ECO:0000313" key="2">
    <source>
        <dbReference type="Proteomes" id="UP000069940"/>
    </source>
</evidence>
<dbReference type="GeneID" id="109413354"/>